<dbReference type="AlphaFoldDB" id="A0A8H5BV91"/>
<feature type="region of interest" description="Disordered" evidence="1">
    <location>
        <begin position="136"/>
        <end position="158"/>
    </location>
</feature>
<evidence type="ECO:0000313" key="3">
    <source>
        <dbReference type="Proteomes" id="UP000559256"/>
    </source>
</evidence>
<dbReference type="EMBL" id="JAACJM010000352">
    <property type="protein sequence ID" value="KAF5329002.1"/>
    <property type="molecule type" value="Genomic_DNA"/>
</dbReference>
<proteinExistence type="predicted"/>
<organism evidence="2 3">
    <name type="scientific">Tetrapyrgos nigripes</name>
    <dbReference type="NCBI Taxonomy" id="182062"/>
    <lineage>
        <taxon>Eukaryota</taxon>
        <taxon>Fungi</taxon>
        <taxon>Dikarya</taxon>
        <taxon>Basidiomycota</taxon>
        <taxon>Agaricomycotina</taxon>
        <taxon>Agaricomycetes</taxon>
        <taxon>Agaricomycetidae</taxon>
        <taxon>Agaricales</taxon>
        <taxon>Marasmiineae</taxon>
        <taxon>Marasmiaceae</taxon>
        <taxon>Tetrapyrgos</taxon>
    </lineage>
</organism>
<protein>
    <submittedName>
        <fullName evidence="2">Uncharacterized protein</fullName>
    </submittedName>
</protein>
<gene>
    <name evidence="2" type="ORF">D9758_018864</name>
</gene>
<evidence type="ECO:0000313" key="2">
    <source>
        <dbReference type="EMBL" id="KAF5329002.1"/>
    </source>
</evidence>
<name>A0A8H5BV91_9AGAR</name>
<comment type="caution">
    <text evidence="2">The sequence shown here is derived from an EMBL/GenBank/DDBJ whole genome shotgun (WGS) entry which is preliminary data.</text>
</comment>
<accession>A0A8H5BV91</accession>
<sequence>MCEANRRYIIIQHIQQKEHTWSVRKPTPHTMSIIHTSSPNSLFLNPTNLLPGRSIGIGTGNLNDSTMVTNTSHTVTYPNPIPDRYTVIGQGSSGCITVIEGIGGLVAGAPRYLCNCVVVLFPGSPLSPSCLNDIRKSMSSPDPEPDWRNGITDTSTLT</sequence>
<reference evidence="2 3" key="1">
    <citation type="journal article" date="2020" name="ISME J.">
        <title>Uncovering the hidden diversity of litter-decomposition mechanisms in mushroom-forming fungi.</title>
        <authorList>
            <person name="Floudas D."/>
            <person name="Bentzer J."/>
            <person name="Ahren D."/>
            <person name="Johansson T."/>
            <person name="Persson P."/>
            <person name="Tunlid A."/>
        </authorList>
    </citation>
    <scope>NUCLEOTIDE SEQUENCE [LARGE SCALE GENOMIC DNA]</scope>
    <source>
        <strain evidence="2 3">CBS 291.85</strain>
    </source>
</reference>
<keyword evidence="3" id="KW-1185">Reference proteome</keyword>
<evidence type="ECO:0000256" key="1">
    <source>
        <dbReference type="SAM" id="MobiDB-lite"/>
    </source>
</evidence>
<dbReference type="Proteomes" id="UP000559256">
    <property type="component" value="Unassembled WGS sequence"/>
</dbReference>